<reference evidence="2 3" key="1">
    <citation type="journal article" date="2021" name="Commun. Biol.">
        <title>The genome of Shorea leprosula (Dipterocarpaceae) highlights the ecological relevance of drought in aseasonal tropical rainforests.</title>
        <authorList>
            <person name="Ng K.K.S."/>
            <person name="Kobayashi M.J."/>
            <person name="Fawcett J.A."/>
            <person name="Hatakeyama M."/>
            <person name="Paape T."/>
            <person name="Ng C.H."/>
            <person name="Ang C.C."/>
            <person name="Tnah L.H."/>
            <person name="Lee C.T."/>
            <person name="Nishiyama T."/>
            <person name="Sese J."/>
            <person name="O'Brien M.J."/>
            <person name="Copetti D."/>
            <person name="Mohd Noor M.I."/>
            <person name="Ong R.C."/>
            <person name="Putra M."/>
            <person name="Sireger I.Z."/>
            <person name="Indrioko S."/>
            <person name="Kosugi Y."/>
            <person name="Izuno A."/>
            <person name="Isagi Y."/>
            <person name="Lee S.L."/>
            <person name="Shimizu K.K."/>
        </authorList>
    </citation>
    <scope>NUCLEOTIDE SEQUENCE [LARGE SCALE GENOMIC DNA]</scope>
    <source>
        <strain evidence="2">214</strain>
    </source>
</reference>
<name>A0AAV5MUW9_9ROSI</name>
<evidence type="ECO:0000313" key="3">
    <source>
        <dbReference type="Proteomes" id="UP001054252"/>
    </source>
</evidence>
<feature type="compositionally biased region" description="Gly residues" evidence="1">
    <location>
        <begin position="10"/>
        <end position="19"/>
    </location>
</feature>
<feature type="compositionally biased region" description="Basic and acidic residues" evidence="1">
    <location>
        <begin position="36"/>
        <end position="66"/>
    </location>
</feature>
<comment type="caution">
    <text evidence="2">The sequence shown here is derived from an EMBL/GenBank/DDBJ whole genome shotgun (WGS) entry which is preliminary data.</text>
</comment>
<dbReference type="EMBL" id="BPVZ01001901">
    <property type="protein sequence ID" value="GKV53788.1"/>
    <property type="molecule type" value="Genomic_DNA"/>
</dbReference>
<dbReference type="AlphaFoldDB" id="A0AAV5MUW9"/>
<gene>
    <name evidence="2" type="ORF">SLEP1_g60302</name>
</gene>
<organism evidence="2 3">
    <name type="scientific">Rubroshorea leprosula</name>
    <dbReference type="NCBI Taxonomy" id="152421"/>
    <lineage>
        <taxon>Eukaryota</taxon>
        <taxon>Viridiplantae</taxon>
        <taxon>Streptophyta</taxon>
        <taxon>Embryophyta</taxon>
        <taxon>Tracheophyta</taxon>
        <taxon>Spermatophyta</taxon>
        <taxon>Magnoliopsida</taxon>
        <taxon>eudicotyledons</taxon>
        <taxon>Gunneridae</taxon>
        <taxon>Pentapetalae</taxon>
        <taxon>rosids</taxon>
        <taxon>malvids</taxon>
        <taxon>Malvales</taxon>
        <taxon>Dipterocarpaceae</taxon>
        <taxon>Rubroshorea</taxon>
    </lineage>
</organism>
<evidence type="ECO:0000256" key="1">
    <source>
        <dbReference type="SAM" id="MobiDB-lite"/>
    </source>
</evidence>
<dbReference type="Proteomes" id="UP001054252">
    <property type="component" value="Unassembled WGS sequence"/>
</dbReference>
<protein>
    <submittedName>
        <fullName evidence="2">Uncharacterized protein</fullName>
    </submittedName>
</protein>
<feature type="region of interest" description="Disordered" evidence="1">
    <location>
        <begin position="1"/>
        <end position="69"/>
    </location>
</feature>
<evidence type="ECO:0000313" key="2">
    <source>
        <dbReference type="EMBL" id="GKV53788.1"/>
    </source>
</evidence>
<proteinExistence type="predicted"/>
<sequence length="88" mass="9545">MVSDRLATRGAGGGGGHRGSGFPASKIHARGIDGAVGRERMRMNENGGRERKEGEGRKKKKEEVRKSSGQTVVMVLLPAPMLEKTWEQ</sequence>
<keyword evidence="3" id="KW-1185">Reference proteome</keyword>
<accession>A0AAV5MUW9</accession>